<organism evidence="1 2">
    <name type="scientific">Glossina palpalis gambiensis</name>
    <dbReference type="NCBI Taxonomy" id="67801"/>
    <lineage>
        <taxon>Eukaryota</taxon>
        <taxon>Metazoa</taxon>
        <taxon>Ecdysozoa</taxon>
        <taxon>Arthropoda</taxon>
        <taxon>Hexapoda</taxon>
        <taxon>Insecta</taxon>
        <taxon>Pterygota</taxon>
        <taxon>Neoptera</taxon>
        <taxon>Endopterygota</taxon>
        <taxon>Diptera</taxon>
        <taxon>Brachycera</taxon>
        <taxon>Muscomorpha</taxon>
        <taxon>Hippoboscoidea</taxon>
        <taxon>Glossinidae</taxon>
        <taxon>Glossina</taxon>
    </lineage>
</organism>
<keyword evidence="2" id="KW-1185">Reference proteome</keyword>
<accession>A0A1B0C4G7</accession>
<protein>
    <submittedName>
        <fullName evidence="1">Uncharacterized protein</fullName>
    </submittedName>
</protein>
<dbReference type="EMBL" id="JXJN01025442">
    <property type="status" value="NOT_ANNOTATED_CDS"/>
    <property type="molecule type" value="Genomic_DNA"/>
</dbReference>
<dbReference type="VEuPathDB" id="VectorBase:GPPI048874"/>
<reference evidence="1" key="2">
    <citation type="submission" date="2020-05" db="UniProtKB">
        <authorList>
            <consortium name="EnsemblMetazoa"/>
        </authorList>
    </citation>
    <scope>IDENTIFICATION</scope>
    <source>
        <strain evidence="1">IAEA</strain>
    </source>
</reference>
<evidence type="ECO:0000313" key="2">
    <source>
        <dbReference type="Proteomes" id="UP000092460"/>
    </source>
</evidence>
<dbReference type="Proteomes" id="UP000092460">
    <property type="component" value="Unassembled WGS sequence"/>
</dbReference>
<reference evidence="2" key="1">
    <citation type="submission" date="2015-01" db="EMBL/GenBank/DDBJ databases">
        <authorList>
            <person name="Aksoy S."/>
            <person name="Warren W."/>
            <person name="Wilson R.K."/>
        </authorList>
    </citation>
    <scope>NUCLEOTIDE SEQUENCE [LARGE SCALE GENOMIC DNA]</scope>
    <source>
        <strain evidence="2">IAEA</strain>
    </source>
</reference>
<evidence type="ECO:0000313" key="1">
    <source>
        <dbReference type="EnsemblMetazoa" id="GPPI048874-PA"/>
    </source>
</evidence>
<name>A0A1B0C4G7_9MUSC</name>
<dbReference type="AlphaFoldDB" id="A0A1B0C4G7"/>
<sequence>MAPGFYLNISAPANNTNEIIQLATPIDGAHRLGKSFYRFLERQNKIAILSLPVAMAQQNKDYFNYSP</sequence>
<proteinExistence type="predicted"/>
<dbReference type="EnsemblMetazoa" id="GPPI048874-RA">
    <property type="protein sequence ID" value="GPPI048874-PA"/>
    <property type="gene ID" value="GPPI048874"/>
</dbReference>